<keyword evidence="6" id="KW-1185">Reference proteome</keyword>
<evidence type="ECO:0000313" key="6">
    <source>
        <dbReference type="Proteomes" id="UP000055045"/>
    </source>
</evidence>
<dbReference type="EMBL" id="LLXE01000648">
    <property type="protein sequence ID" value="KUM55769.1"/>
    <property type="molecule type" value="Genomic_DNA"/>
</dbReference>
<evidence type="ECO:0000256" key="1">
    <source>
        <dbReference type="ARBA" id="ARBA00023015"/>
    </source>
</evidence>
<sequence>MLPSDGVICQSDCGVSRENLSSSPEFLNLTDFPKFPIPGDFSYLILYPESACHSSNPAIPNNILPKLLPREKESNIRYLETDPSTKQHRRVSLAYTECQKRKSKCSGTNLCTKCTAEARQYFYNPAGDRRRKAHTAELLNFRVALY</sequence>
<organism evidence="5 6">
    <name type="scientific">Penicillium freii</name>
    <dbReference type="NCBI Taxonomy" id="48697"/>
    <lineage>
        <taxon>Eukaryota</taxon>
        <taxon>Fungi</taxon>
        <taxon>Dikarya</taxon>
        <taxon>Ascomycota</taxon>
        <taxon>Pezizomycotina</taxon>
        <taxon>Eurotiomycetes</taxon>
        <taxon>Eurotiomycetidae</taxon>
        <taxon>Eurotiales</taxon>
        <taxon>Aspergillaceae</taxon>
        <taxon>Penicillium</taxon>
    </lineage>
</organism>
<evidence type="ECO:0008006" key="7">
    <source>
        <dbReference type="Google" id="ProtNLM"/>
    </source>
</evidence>
<dbReference type="InterPro" id="IPR036864">
    <property type="entry name" value="Zn2-C6_fun-type_DNA-bd_sf"/>
</dbReference>
<evidence type="ECO:0000256" key="2">
    <source>
        <dbReference type="ARBA" id="ARBA00023125"/>
    </source>
</evidence>
<dbReference type="Gene3D" id="4.10.240.10">
    <property type="entry name" value="Zn(2)-C6 fungal-type DNA-binding domain"/>
    <property type="match status" value="1"/>
</dbReference>
<accession>A0A101M869</accession>
<name>A0A101M869_PENFR</name>
<keyword evidence="2" id="KW-0238">DNA-binding</keyword>
<evidence type="ECO:0000313" key="5">
    <source>
        <dbReference type="EMBL" id="KUM55769.1"/>
    </source>
</evidence>
<reference evidence="5 6" key="1">
    <citation type="submission" date="2015-10" db="EMBL/GenBank/DDBJ databases">
        <title>Genome sequencing of Penicillium freii.</title>
        <authorList>
            <person name="Nguyen H.D."/>
            <person name="Visagie C.M."/>
            <person name="Seifert K.A."/>
        </authorList>
    </citation>
    <scope>NUCLEOTIDE SEQUENCE [LARGE SCALE GENOMIC DNA]</scope>
    <source>
        <strain evidence="5 6">DAOM 242723</strain>
    </source>
</reference>
<protein>
    <recommendedName>
        <fullName evidence="7">Zn(2)-C6 fungal-type domain-containing protein</fullName>
    </recommendedName>
</protein>
<comment type="caution">
    <text evidence="5">The sequence shown here is derived from an EMBL/GenBank/DDBJ whole genome shotgun (WGS) entry which is preliminary data.</text>
</comment>
<dbReference type="GO" id="GO:0003677">
    <property type="term" value="F:DNA binding"/>
    <property type="evidence" value="ECO:0007669"/>
    <property type="project" value="UniProtKB-KW"/>
</dbReference>
<keyword evidence="3" id="KW-0804">Transcription</keyword>
<dbReference type="GO" id="GO:0000981">
    <property type="term" value="F:DNA-binding transcription factor activity, RNA polymerase II-specific"/>
    <property type="evidence" value="ECO:0007669"/>
    <property type="project" value="InterPro"/>
</dbReference>
<dbReference type="STRING" id="48697.A0A101M869"/>
<keyword evidence="1" id="KW-0805">Transcription regulation</keyword>
<gene>
    <name evidence="5" type="ORF">ACN42_g11468</name>
</gene>
<proteinExistence type="predicted"/>
<evidence type="ECO:0000256" key="3">
    <source>
        <dbReference type="ARBA" id="ARBA00023163"/>
    </source>
</evidence>
<evidence type="ECO:0000256" key="4">
    <source>
        <dbReference type="ARBA" id="ARBA00023242"/>
    </source>
</evidence>
<dbReference type="Proteomes" id="UP000055045">
    <property type="component" value="Unassembled WGS sequence"/>
</dbReference>
<dbReference type="GO" id="GO:0008270">
    <property type="term" value="F:zinc ion binding"/>
    <property type="evidence" value="ECO:0007669"/>
    <property type="project" value="InterPro"/>
</dbReference>
<dbReference type="AlphaFoldDB" id="A0A101M869"/>
<keyword evidence="4" id="KW-0539">Nucleus</keyword>